<accession>A0A9Q0GMA2</accession>
<evidence type="ECO:0000313" key="1">
    <source>
        <dbReference type="EMBL" id="KAJ4949934.1"/>
    </source>
</evidence>
<gene>
    <name evidence="1" type="ORF">NE237_005603</name>
</gene>
<reference evidence="1" key="1">
    <citation type="journal article" date="2023" name="Plant J.">
        <title>The genome of the king protea, Protea cynaroides.</title>
        <authorList>
            <person name="Chang J."/>
            <person name="Duong T.A."/>
            <person name="Schoeman C."/>
            <person name="Ma X."/>
            <person name="Roodt D."/>
            <person name="Barker N."/>
            <person name="Li Z."/>
            <person name="Van de Peer Y."/>
            <person name="Mizrachi E."/>
        </authorList>
    </citation>
    <scope>NUCLEOTIDE SEQUENCE</scope>
    <source>
        <tissue evidence="1">Young leaves</tissue>
    </source>
</reference>
<dbReference type="Proteomes" id="UP001141806">
    <property type="component" value="Unassembled WGS sequence"/>
</dbReference>
<protein>
    <submittedName>
        <fullName evidence="1">Uncharacterized protein</fullName>
    </submittedName>
</protein>
<proteinExistence type="predicted"/>
<name>A0A9Q0GMA2_9MAGN</name>
<organism evidence="1 2">
    <name type="scientific">Protea cynaroides</name>
    <dbReference type="NCBI Taxonomy" id="273540"/>
    <lineage>
        <taxon>Eukaryota</taxon>
        <taxon>Viridiplantae</taxon>
        <taxon>Streptophyta</taxon>
        <taxon>Embryophyta</taxon>
        <taxon>Tracheophyta</taxon>
        <taxon>Spermatophyta</taxon>
        <taxon>Magnoliopsida</taxon>
        <taxon>Proteales</taxon>
        <taxon>Proteaceae</taxon>
        <taxon>Protea</taxon>
    </lineage>
</organism>
<dbReference type="EMBL" id="JAMYWD010000018">
    <property type="protein sequence ID" value="KAJ4949934.1"/>
    <property type="molecule type" value="Genomic_DNA"/>
</dbReference>
<sequence length="78" mass="8901">MQCGILHFSLKMLKNQHKATWQLHAWKNLCYKSAVYNLQGYNSTSGQLTGATPVIPGMFPNILQFPGQVMCWTMNLIR</sequence>
<keyword evidence="2" id="KW-1185">Reference proteome</keyword>
<dbReference type="AlphaFoldDB" id="A0A9Q0GMA2"/>
<evidence type="ECO:0000313" key="2">
    <source>
        <dbReference type="Proteomes" id="UP001141806"/>
    </source>
</evidence>
<comment type="caution">
    <text evidence="1">The sequence shown here is derived from an EMBL/GenBank/DDBJ whole genome shotgun (WGS) entry which is preliminary data.</text>
</comment>